<dbReference type="PROSITE" id="PS50059">
    <property type="entry name" value="FKBP_PPIASE"/>
    <property type="match status" value="1"/>
</dbReference>
<evidence type="ECO:0000256" key="1">
    <source>
        <dbReference type="ARBA" id="ARBA00000971"/>
    </source>
</evidence>
<keyword evidence="9" id="KW-1185">Reference proteome</keyword>
<evidence type="ECO:0000259" key="7">
    <source>
        <dbReference type="PROSITE" id="PS50059"/>
    </source>
</evidence>
<feature type="region of interest" description="Disordered" evidence="6">
    <location>
        <begin position="103"/>
        <end position="206"/>
    </location>
</feature>
<dbReference type="Proteomes" id="UP000601435">
    <property type="component" value="Unassembled WGS sequence"/>
</dbReference>
<reference evidence="8" key="1">
    <citation type="submission" date="2021-02" db="EMBL/GenBank/DDBJ databases">
        <authorList>
            <person name="Dougan E. K."/>
            <person name="Rhodes N."/>
            <person name="Thang M."/>
            <person name="Chan C."/>
        </authorList>
    </citation>
    <scope>NUCLEOTIDE SEQUENCE</scope>
</reference>
<dbReference type="OrthoDB" id="1902587at2759"/>
<dbReference type="InterPro" id="IPR001179">
    <property type="entry name" value="PPIase_FKBP_dom"/>
</dbReference>
<keyword evidence="4 5" id="KW-0413">Isomerase</keyword>
<dbReference type="PANTHER" id="PTHR43811:SF19">
    <property type="entry name" value="39 KDA FK506-BINDING NUCLEAR PROTEIN"/>
    <property type="match status" value="1"/>
</dbReference>
<protein>
    <recommendedName>
        <fullName evidence="2 5">peptidylprolyl isomerase</fullName>
        <ecNumber evidence="2 5">5.2.1.8</ecNumber>
    </recommendedName>
</protein>
<sequence length="353" mass="37789">MPQQVWKRKISTKEPVNFGGNDSPLRLQLRGCMLWEKSPTAQSTLYVSFAGGKPLALARASQASPYCQVRFQADSVDGEVSFTCDGGDLLVIGVVVPDNGDIFEPPAKRSRVQTPDGGSQAAAPAPSPKKEAAKAPASGAEKQPAEKAKPAEAKAAPKPAPETKAKAAPQPASKDKASTDKAKEILPYAAKQPNSKASKEKPGTPVTHRMLASGLRYEVLKSGSGPQAMPGKEVKVRYEGRLGSTGGRFDKGVIKFRLGMGEVIQGWDQGVKAGLEVKCSVFDLGVSENRGPKYSTLNSRILIITTPKKDPNYRKPPFFFNFQPSALSFVRACSEAKSGGSWCPRPPFAVFWT</sequence>
<evidence type="ECO:0000256" key="5">
    <source>
        <dbReference type="PROSITE-ProRule" id="PRU00277"/>
    </source>
</evidence>
<dbReference type="InterPro" id="IPR046357">
    <property type="entry name" value="PPIase_dom_sf"/>
</dbReference>
<dbReference type="EMBL" id="CAJNJA010017032">
    <property type="protein sequence ID" value="CAE7392850.1"/>
    <property type="molecule type" value="Genomic_DNA"/>
</dbReference>
<dbReference type="GO" id="GO:0003755">
    <property type="term" value="F:peptidyl-prolyl cis-trans isomerase activity"/>
    <property type="evidence" value="ECO:0007669"/>
    <property type="project" value="UniProtKB-KW"/>
</dbReference>
<keyword evidence="3 5" id="KW-0697">Rotamase</keyword>
<comment type="catalytic activity">
    <reaction evidence="1 5">
        <text>[protein]-peptidylproline (omega=180) = [protein]-peptidylproline (omega=0)</text>
        <dbReference type="Rhea" id="RHEA:16237"/>
        <dbReference type="Rhea" id="RHEA-COMP:10747"/>
        <dbReference type="Rhea" id="RHEA-COMP:10748"/>
        <dbReference type="ChEBI" id="CHEBI:83833"/>
        <dbReference type="ChEBI" id="CHEBI:83834"/>
        <dbReference type="EC" id="5.2.1.8"/>
    </reaction>
</comment>
<organism evidence="8 9">
    <name type="scientific">Symbiodinium necroappetens</name>
    <dbReference type="NCBI Taxonomy" id="1628268"/>
    <lineage>
        <taxon>Eukaryota</taxon>
        <taxon>Sar</taxon>
        <taxon>Alveolata</taxon>
        <taxon>Dinophyceae</taxon>
        <taxon>Suessiales</taxon>
        <taxon>Symbiodiniaceae</taxon>
        <taxon>Symbiodinium</taxon>
    </lineage>
</organism>
<evidence type="ECO:0000313" key="8">
    <source>
        <dbReference type="EMBL" id="CAE7392850.1"/>
    </source>
</evidence>
<accession>A0A812QL65</accession>
<name>A0A812QL65_9DINO</name>
<dbReference type="Gene3D" id="3.10.50.40">
    <property type="match status" value="1"/>
</dbReference>
<evidence type="ECO:0000256" key="6">
    <source>
        <dbReference type="SAM" id="MobiDB-lite"/>
    </source>
</evidence>
<dbReference type="Pfam" id="PF00254">
    <property type="entry name" value="FKBP_C"/>
    <property type="match status" value="1"/>
</dbReference>
<feature type="compositionally biased region" description="Basic and acidic residues" evidence="6">
    <location>
        <begin position="143"/>
        <end position="152"/>
    </location>
</feature>
<dbReference type="EC" id="5.2.1.8" evidence="2 5"/>
<evidence type="ECO:0000256" key="3">
    <source>
        <dbReference type="ARBA" id="ARBA00023110"/>
    </source>
</evidence>
<comment type="caution">
    <text evidence="8">The sequence shown here is derived from an EMBL/GenBank/DDBJ whole genome shotgun (WGS) entry which is preliminary data.</text>
</comment>
<dbReference type="SUPFAM" id="SSF54534">
    <property type="entry name" value="FKBP-like"/>
    <property type="match status" value="1"/>
</dbReference>
<evidence type="ECO:0000256" key="4">
    <source>
        <dbReference type="ARBA" id="ARBA00023235"/>
    </source>
</evidence>
<feature type="compositionally biased region" description="Basic and acidic residues" evidence="6">
    <location>
        <begin position="173"/>
        <end position="184"/>
    </location>
</feature>
<evidence type="ECO:0000256" key="2">
    <source>
        <dbReference type="ARBA" id="ARBA00013194"/>
    </source>
</evidence>
<feature type="domain" description="PPIase FKBP-type" evidence="7">
    <location>
        <begin position="231"/>
        <end position="277"/>
    </location>
</feature>
<proteinExistence type="predicted"/>
<dbReference type="AlphaFoldDB" id="A0A812QL65"/>
<dbReference type="PANTHER" id="PTHR43811">
    <property type="entry name" value="FKBP-TYPE PEPTIDYL-PROLYL CIS-TRANS ISOMERASE FKPA"/>
    <property type="match status" value="1"/>
</dbReference>
<gene>
    <name evidence="8" type="primary">FKBP46</name>
    <name evidence="8" type="ORF">SNEC2469_LOCUS10693</name>
</gene>
<evidence type="ECO:0000313" key="9">
    <source>
        <dbReference type="Proteomes" id="UP000601435"/>
    </source>
</evidence>